<accession>A0AAF0IHQ1</accession>
<evidence type="ECO:0000313" key="1">
    <source>
        <dbReference type="EMBL" id="WEW58030.1"/>
    </source>
</evidence>
<evidence type="ECO:0008006" key="3">
    <source>
        <dbReference type="Google" id="ProtNLM"/>
    </source>
</evidence>
<name>A0AAF0IHQ1_9EURO</name>
<gene>
    <name evidence="1" type="ORF">PRK78_003497</name>
</gene>
<dbReference type="Proteomes" id="UP001219355">
    <property type="component" value="Chromosome 2"/>
</dbReference>
<dbReference type="AlphaFoldDB" id="A0AAF0IHQ1"/>
<evidence type="ECO:0000313" key="2">
    <source>
        <dbReference type="Proteomes" id="UP001219355"/>
    </source>
</evidence>
<sequence length="222" mass="24843">MAIVTQFVYLTLKSDVKPEDPDNDSGRLFLDGLNAAKQRCGYQGSCWGRTIENENNIVWIIEWKDHTGCVPLSFCSPILEPDTAPIAFHTTLTPPLNDMLTTAPVVELAVLAFPKEISPPEKTSLNHDLIHFRSTCLQLKEPKPPSAFSMGWIERPGSVAHQDSKSGQAQLLVLVVGWESKEQHEQARKSEEFGKSITPIRERMLPAIKALQMRHARFTAVE</sequence>
<organism evidence="1 2">
    <name type="scientific">Emydomyces testavorans</name>
    <dbReference type="NCBI Taxonomy" id="2070801"/>
    <lineage>
        <taxon>Eukaryota</taxon>
        <taxon>Fungi</taxon>
        <taxon>Dikarya</taxon>
        <taxon>Ascomycota</taxon>
        <taxon>Pezizomycotina</taxon>
        <taxon>Eurotiomycetes</taxon>
        <taxon>Eurotiomycetidae</taxon>
        <taxon>Onygenales</taxon>
        <taxon>Nannizziopsiaceae</taxon>
        <taxon>Emydomyces</taxon>
    </lineage>
</organism>
<protein>
    <recommendedName>
        <fullName evidence="3">ABM domain-containing protein</fullName>
    </recommendedName>
</protein>
<dbReference type="EMBL" id="CP120628">
    <property type="protein sequence ID" value="WEW58030.1"/>
    <property type="molecule type" value="Genomic_DNA"/>
</dbReference>
<keyword evidence="2" id="KW-1185">Reference proteome</keyword>
<proteinExistence type="predicted"/>
<reference evidence="1" key="1">
    <citation type="submission" date="2023-03" db="EMBL/GenBank/DDBJ databases">
        <title>Emydomyces testavorans Genome Sequence.</title>
        <authorList>
            <person name="Hoyer L."/>
        </authorList>
    </citation>
    <scope>NUCLEOTIDE SEQUENCE</scope>
    <source>
        <strain evidence="1">16-2883</strain>
    </source>
</reference>